<dbReference type="OrthoDB" id="9789668at2"/>
<keyword evidence="2" id="KW-0963">Cytoplasm</keyword>
<evidence type="ECO:0000259" key="3">
    <source>
        <dbReference type="Pfam" id="PF00582"/>
    </source>
</evidence>
<protein>
    <recommendedName>
        <fullName evidence="2">Universal stress protein</fullName>
    </recommendedName>
</protein>
<dbReference type="InterPro" id="IPR014729">
    <property type="entry name" value="Rossmann-like_a/b/a_fold"/>
</dbReference>
<dbReference type="RefSeq" id="WP_069364207.1">
    <property type="nucleotide sequence ID" value="NZ_CP012502.1"/>
</dbReference>
<dbReference type="EMBL" id="CP012502">
    <property type="protein sequence ID" value="AOM82087.1"/>
    <property type="molecule type" value="Genomic_DNA"/>
</dbReference>
<dbReference type="Proteomes" id="UP000094463">
    <property type="component" value="Chromosome"/>
</dbReference>
<dbReference type="AlphaFoldDB" id="A0A1D7QSX1"/>
<comment type="similarity">
    <text evidence="1 2">Belongs to the universal stress protein A family.</text>
</comment>
<evidence type="ECO:0000313" key="5">
    <source>
        <dbReference type="Proteomes" id="UP000094463"/>
    </source>
</evidence>
<accession>A0A1D7QSX1</accession>
<evidence type="ECO:0000256" key="2">
    <source>
        <dbReference type="PIRNR" id="PIRNR006276"/>
    </source>
</evidence>
<dbReference type="GO" id="GO:0005737">
    <property type="term" value="C:cytoplasm"/>
    <property type="evidence" value="ECO:0007669"/>
    <property type="project" value="UniProtKB-SubCell"/>
</dbReference>
<sequence>MLDTNYKRILTAFDGSKNGVKALKKAINVAKRNEAKILVAYVINLSSAQFTESRPQKVHEEAEAHGKKMRELIESIMSEAAFRDFDILIEKGNPKTKITYDYIDEYDVDLVICGHTGMDSYDQMDMGSTSENIVRYSSVDVMVVK</sequence>
<dbReference type="InterPro" id="IPR006016">
    <property type="entry name" value="UspA"/>
</dbReference>
<name>A0A1D7QSX1_9BACI</name>
<dbReference type="SUPFAM" id="SSF52402">
    <property type="entry name" value="Adenine nucleotide alpha hydrolases-like"/>
    <property type="match status" value="1"/>
</dbReference>
<dbReference type="PRINTS" id="PR01438">
    <property type="entry name" value="UNVRSLSTRESS"/>
</dbReference>
<keyword evidence="5" id="KW-1185">Reference proteome</keyword>
<dbReference type="PIRSF" id="PIRSF006276">
    <property type="entry name" value="UspA"/>
    <property type="match status" value="1"/>
</dbReference>
<dbReference type="Pfam" id="PF00582">
    <property type="entry name" value="Usp"/>
    <property type="match status" value="1"/>
</dbReference>
<dbReference type="CDD" id="cd00293">
    <property type="entry name" value="USP-like"/>
    <property type="match status" value="1"/>
</dbReference>
<feature type="domain" description="UspA" evidence="3">
    <location>
        <begin position="6"/>
        <end position="145"/>
    </location>
</feature>
<organism evidence="4 5">
    <name type="scientific">Salisediminibacterium beveridgei</name>
    <dbReference type="NCBI Taxonomy" id="632773"/>
    <lineage>
        <taxon>Bacteria</taxon>
        <taxon>Bacillati</taxon>
        <taxon>Bacillota</taxon>
        <taxon>Bacilli</taxon>
        <taxon>Bacillales</taxon>
        <taxon>Bacillaceae</taxon>
        <taxon>Salisediminibacterium</taxon>
    </lineage>
</organism>
<dbReference type="PANTHER" id="PTHR46268">
    <property type="entry name" value="STRESS RESPONSE PROTEIN NHAX"/>
    <property type="match status" value="1"/>
</dbReference>
<gene>
    <name evidence="4" type="ORF">BBEV_0715</name>
</gene>
<dbReference type="PANTHER" id="PTHR46268:SF6">
    <property type="entry name" value="UNIVERSAL STRESS PROTEIN UP12"/>
    <property type="match status" value="1"/>
</dbReference>
<dbReference type="Gene3D" id="3.40.50.620">
    <property type="entry name" value="HUPs"/>
    <property type="match status" value="1"/>
</dbReference>
<dbReference type="STRING" id="632773.BBEV_0715"/>
<evidence type="ECO:0000256" key="1">
    <source>
        <dbReference type="ARBA" id="ARBA00008791"/>
    </source>
</evidence>
<reference evidence="4 5" key="1">
    <citation type="submission" date="2015-08" db="EMBL/GenBank/DDBJ databases">
        <title>The complete genome sequence of Bacillus beveridgei MLTeJB.</title>
        <authorList>
            <person name="Hanson T.E."/>
            <person name="Mesa C."/>
            <person name="Basesman S.M."/>
            <person name="Oremland R.S."/>
        </authorList>
    </citation>
    <scope>NUCLEOTIDE SEQUENCE [LARGE SCALE GENOMIC DNA]</scope>
    <source>
        <strain evidence="4 5">MLTeJB</strain>
    </source>
</reference>
<dbReference type="KEGG" id="bbev:BBEV_0715"/>
<dbReference type="InterPro" id="IPR006015">
    <property type="entry name" value="Universal_stress_UspA"/>
</dbReference>
<proteinExistence type="inferred from homology"/>
<comment type="subcellular location">
    <subcellularLocation>
        <location evidence="2">Cytoplasm</location>
    </subcellularLocation>
</comment>
<evidence type="ECO:0000313" key="4">
    <source>
        <dbReference type="EMBL" id="AOM82087.1"/>
    </source>
</evidence>